<keyword evidence="3" id="KW-1185">Reference proteome</keyword>
<gene>
    <name evidence="2" type="primary">AVEN_96925_1</name>
    <name evidence="2" type="ORF">NPIL_288061</name>
</gene>
<name>A0A8X6UUD0_NEPPI</name>
<organism evidence="2 3">
    <name type="scientific">Nephila pilipes</name>
    <name type="common">Giant wood spider</name>
    <name type="synonym">Nephila maculata</name>
    <dbReference type="NCBI Taxonomy" id="299642"/>
    <lineage>
        <taxon>Eukaryota</taxon>
        <taxon>Metazoa</taxon>
        <taxon>Ecdysozoa</taxon>
        <taxon>Arthropoda</taxon>
        <taxon>Chelicerata</taxon>
        <taxon>Arachnida</taxon>
        <taxon>Araneae</taxon>
        <taxon>Araneomorphae</taxon>
        <taxon>Entelegynae</taxon>
        <taxon>Araneoidea</taxon>
        <taxon>Nephilidae</taxon>
        <taxon>Nephila</taxon>
    </lineage>
</organism>
<dbReference type="Proteomes" id="UP000887013">
    <property type="component" value="Unassembled WGS sequence"/>
</dbReference>
<protein>
    <submittedName>
        <fullName evidence="2">Uncharacterized protein</fullName>
    </submittedName>
</protein>
<dbReference type="AlphaFoldDB" id="A0A8X6UUD0"/>
<evidence type="ECO:0000313" key="2">
    <source>
        <dbReference type="EMBL" id="GFU50249.1"/>
    </source>
</evidence>
<proteinExistence type="predicted"/>
<reference evidence="2" key="1">
    <citation type="submission" date="2020-08" db="EMBL/GenBank/DDBJ databases">
        <title>Multicomponent nature underlies the extraordinary mechanical properties of spider dragline silk.</title>
        <authorList>
            <person name="Kono N."/>
            <person name="Nakamura H."/>
            <person name="Mori M."/>
            <person name="Yoshida Y."/>
            <person name="Ohtoshi R."/>
            <person name="Malay A.D."/>
            <person name="Moran D.A.P."/>
            <person name="Tomita M."/>
            <person name="Numata K."/>
            <person name="Arakawa K."/>
        </authorList>
    </citation>
    <scope>NUCLEOTIDE SEQUENCE</scope>
</reference>
<sequence>MVLIWILFLAISLLNSGPVKSLPIHIMIALPSEDASKLSKGLRRTIDDFKGEGEGMNASTILITGNVTEIIDVMCDSIQKLNPHVLLSFLPAKRTFYASMIAGQAGLPAMTMTRDYTDLAVKDVENLRPYLPKEQIVNNRSVKRNLFKFSK</sequence>
<comment type="caution">
    <text evidence="2">The sequence shown here is derived from an EMBL/GenBank/DDBJ whole genome shotgun (WGS) entry which is preliminary data.</text>
</comment>
<evidence type="ECO:0000256" key="1">
    <source>
        <dbReference type="SAM" id="SignalP"/>
    </source>
</evidence>
<feature type="chain" id="PRO_5036451371" evidence="1">
    <location>
        <begin position="22"/>
        <end position="151"/>
    </location>
</feature>
<evidence type="ECO:0000313" key="3">
    <source>
        <dbReference type="Proteomes" id="UP000887013"/>
    </source>
</evidence>
<dbReference type="EMBL" id="BMAW01037863">
    <property type="protein sequence ID" value="GFU50249.1"/>
    <property type="molecule type" value="Genomic_DNA"/>
</dbReference>
<keyword evidence="1" id="KW-0732">Signal</keyword>
<accession>A0A8X6UUD0</accession>
<dbReference type="OrthoDB" id="6421861at2759"/>
<feature type="signal peptide" evidence="1">
    <location>
        <begin position="1"/>
        <end position="21"/>
    </location>
</feature>